<evidence type="ECO:0000256" key="4">
    <source>
        <dbReference type="ARBA" id="ARBA00012142"/>
    </source>
</evidence>
<name>A0A9Q0JHL7_9ROSI</name>
<dbReference type="GO" id="GO:0004743">
    <property type="term" value="F:pyruvate kinase activity"/>
    <property type="evidence" value="ECO:0007669"/>
    <property type="project" value="UniProtKB-EC"/>
</dbReference>
<dbReference type="GO" id="GO:0005524">
    <property type="term" value="F:ATP binding"/>
    <property type="evidence" value="ECO:0007669"/>
    <property type="project" value="UniProtKB-KW"/>
</dbReference>
<evidence type="ECO:0000313" key="15">
    <source>
        <dbReference type="Proteomes" id="UP001141552"/>
    </source>
</evidence>
<sequence length="260" mass="28257">MEIHLLLAFSGLVRCRCENSAILGERKNVNLPGVIVDLPTLTEKDKEDILKWGVPNHIDMIALSFVCKGSDLVRLLLRRGGGIAVERLGGGGDFGVGHFTMKRYKVEQSRYGALINYRNYQKATPEDFRISFTGFDNFRIGLYSLLNSRSSGTIKLELANADIREENTGMTGIGPKGLGVAPDAAPVSMHRARDAMISEPHAVSVEEICNDPVQIINGRPSSPGSSAGASLANSMTPFMLTHHGLYTTENHGLNFNVISS</sequence>
<gene>
    <name evidence="14" type="ORF">Tsubulata_050959</name>
</gene>
<dbReference type="InterPro" id="IPR001697">
    <property type="entry name" value="Pyr_Knase"/>
</dbReference>
<keyword evidence="8" id="KW-0418">Kinase</keyword>
<comment type="pathway">
    <text evidence="2">Carbohydrate degradation; glycolysis; pyruvate from D-glyceraldehyde 3-phosphate: step 5/5.</text>
</comment>
<keyword evidence="5" id="KW-0808">Transferase</keyword>
<dbReference type="InterPro" id="IPR015806">
    <property type="entry name" value="Pyrv_Knase_insert_dom_sf"/>
</dbReference>
<evidence type="ECO:0000256" key="8">
    <source>
        <dbReference type="ARBA" id="ARBA00022777"/>
    </source>
</evidence>
<dbReference type="OrthoDB" id="108365at2759"/>
<comment type="cofactor">
    <cofactor evidence="1">
        <name>K(+)</name>
        <dbReference type="ChEBI" id="CHEBI:29103"/>
    </cofactor>
</comment>
<dbReference type="Pfam" id="PF00224">
    <property type="entry name" value="PK"/>
    <property type="match status" value="1"/>
</dbReference>
<dbReference type="GO" id="GO:0030955">
    <property type="term" value="F:potassium ion binding"/>
    <property type="evidence" value="ECO:0007669"/>
    <property type="project" value="InterPro"/>
</dbReference>
<evidence type="ECO:0000256" key="7">
    <source>
        <dbReference type="ARBA" id="ARBA00022741"/>
    </source>
</evidence>
<evidence type="ECO:0000256" key="3">
    <source>
        <dbReference type="ARBA" id="ARBA00008663"/>
    </source>
</evidence>
<comment type="caution">
    <text evidence="14">The sequence shown here is derived from an EMBL/GenBank/DDBJ whole genome shotgun (WGS) entry which is preliminary data.</text>
</comment>
<evidence type="ECO:0000256" key="9">
    <source>
        <dbReference type="ARBA" id="ARBA00022840"/>
    </source>
</evidence>
<organism evidence="14 15">
    <name type="scientific">Turnera subulata</name>
    <dbReference type="NCBI Taxonomy" id="218843"/>
    <lineage>
        <taxon>Eukaryota</taxon>
        <taxon>Viridiplantae</taxon>
        <taxon>Streptophyta</taxon>
        <taxon>Embryophyta</taxon>
        <taxon>Tracheophyta</taxon>
        <taxon>Spermatophyta</taxon>
        <taxon>Magnoliopsida</taxon>
        <taxon>eudicotyledons</taxon>
        <taxon>Gunneridae</taxon>
        <taxon>Pentapetalae</taxon>
        <taxon>rosids</taxon>
        <taxon>fabids</taxon>
        <taxon>Malpighiales</taxon>
        <taxon>Passifloraceae</taxon>
        <taxon>Turnera</taxon>
    </lineage>
</organism>
<dbReference type="Proteomes" id="UP001141552">
    <property type="component" value="Unassembled WGS sequence"/>
</dbReference>
<dbReference type="InterPro" id="IPR015813">
    <property type="entry name" value="Pyrv/PenolPyrv_kinase-like_dom"/>
</dbReference>
<keyword evidence="10" id="KW-0460">Magnesium</keyword>
<evidence type="ECO:0000259" key="13">
    <source>
        <dbReference type="Pfam" id="PF00224"/>
    </source>
</evidence>
<evidence type="ECO:0000256" key="2">
    <source>
        <dbReference type="ARBA" id="ARBA00004997"/>
    </source>
</evidence>
<dbReference type="Gene3D" id="2.40.33.10">
    <property type="entry name" value="PK beta-barrel domain-like"/>
    <property type="match status" value="1"/>
</dbReference>
<protein>
    <recommendedName>
        <fullName evidence="4">pyruvate kinase</fullName>
        <ecNumber evidence="4">2.7.1.40</ecNumber>
    </recommendedName>
</protein>
<keyword evidence="7" id="KW-0547">Nucleotide-binding</keyword>
<reference evidence="14" key="2">
    <citation type="journal article" date="2023" name="Plants (Basel)">
        <title>Annotation of the Turnera subulata (Passifloraceae) Draft Genome Reveals the S-Locus Evolved after the Divergence of Turneroideae from Passifloroideae in a Stepwise Manner.</title>
        <authorList>
            <person name="Henning P.M."/>
            <person name="Roalson E.H."/>
            <person name="Mir W."/>
            <person name="McCubbin A.G."/>
            <person name="Shore J.S."/>
        </authorList>
    </citation>
    <scope>NUCLEOTIDE SEQUENCE</scope>
    <source>
        <strain evidence="14">F60SS</strain>
    </source>
</reference>
<dbReference type="GO" id="GO:0016301">
    <property type="term" value="F:kinase activity"/>
    <property type="evidence" value="ECO:0007669"/>
    <property type="project" value="UniProtKB-KW"/>
</dbReference>
<reference evidence="14" key="1">
    <citation type="submission" date="2022-02" db="EMBL/GenBank/DDBJ databases">
        <authorList>
            <person name="Henning P.M."/>
            <person name="McCubbin A.G."/>
            <person name="Shore J.S."/>
        </authorList>
    </citation>
    <scope>NUCLEOTIDE SEQUENCE</scope>
    <source>
        <strain evidence="14">F60SS</strain>
        <tissue evidence="14">Leaves</tissue>
    </source>
</reference>
<dbReference type="SUPFAM" id="SSF51621">
    <property type="entry name" value="Phosphoenolpyruvate/pyruvate domain"/>
    <property type="match status" value="1"/>
</dbReference>
<dbReference type="GO" id="GO:0000287">
    <property type="term" value="F:magnesium ion binding"/>
    <property type="evidence" value="ECO:0007669"/>
    <property type="project" value="InterPro"/>
</dbReference>
<evidence type="ECO:0000256" key="10">
    <source>
        <dbReference type="ARBA" id="ARBA00022842"/>
    </source>
</evidence>
<accession>A0A9Q0JHL7</accession>
<dbReference type="AlphaFoldDB" id="A0A9Q0JHL7"/>
<dbReference type="InterPro" id="IPR015793">
    <property type="entry name" value="Pyrv_Knase_brl"/>
</dbReference>
<comment type="similarity">
    <text evidence="3">Belongs to the pyruvate kinase family.</text>
</comment>
<dbReference type="EC" id="2.7.1.40" evidence="4"/>
<evidence type="ECO:0000256" key="6">
    <source>
        <dbReference type="ARBA" id="ARBA00022723"/>
    </source>
</evidence>
<dbReference type="PANTHER" id="PTHR11817">
    <property type="entry name" value="PYRUVATE KINASE"/>
    <property type="match status" value="1"/>
</dbReference>
<keyword evidence="6" id="KW-0479">Metal-binding</keyword>
<evidence type="ECO:0000256" key="12">
    <source>
        <dbReference type="ARBA" id="ARBA00023317"/>
    </source>
</evidence>
<evidence type="ECO:0000313" key="14">
    <source>
        <dbReference type="EMBL" id="KAJ4842009.1"/>
    </source>
</evidence>
<keyword evidence="12" id="KW-0670">Pyruvate</keyword>
<proteinExistence type="inferred from homology"/>
<keyword evidence="9" id="KW-0067">ATP-binding</keyword>
<evidence type="ECO:0000256" key="5">
    <source>
        <dbReference type="ARBA" id="ARBA00022679"/>
    </source>
</evidence>
<keyword evidence="15" id="KW-1185">Reference proteome</keyword>
<dbReference type="InterPro" id="IPR040442">
    <property type="entry name" value="Pyrv_kinase-like_dom_sf"/>
</dbReference>
<dbReference type="EMBL" id="JAKUCV010002615">
    <property type="protein sequence ID" value="KAJ4842009.1"/>
    <property type="molecule type" value="Genomic_DNA"/>
</dbReference>
<feature type="domain" description="Pyruvate kinase barrel" evidence="13">
    <location>
        <begin position="13"/>
        <end position="74"/>
    </location>
</feature>
<evidence type="ECO:0000256" key="1">
    <source>
        <dbReference type="ARBA" id="ARBA00001958"/>
    </source>
</evidence>
<evidence type="ECO:0000256" key="11">
    <source>
        <dbReference type="ARBA" id="ARBA00023152"/>
    </source>
</evidence>
<keyword evidence="11" id="KW-0324">Glycolysis</keyword>
<dbReference type="Gene3D" id="3.20.20.60">
    <property type="entry name" value="Phosphoenolpyruvate-binding domains"/>
    <property type="match status" value="1"/>
</dbReference>